<dbReference type="GO" id="GO:0004386">
    <property type="term" value="F:helicase activity"/>
    <property type="evidence" value="ECO:0007669"/>
    <property type="project" value="UniProtKB-KW"/>
</dbReference>
<name>A0AAE8Y158_9VIRU</name>
<evidence type="ECO:0000256" key="2">
    <source>
        <dbReference type="ARBA" id="ARBA00022840"/>
    </source>
</evidence>
<keyword evidence="5" id="KW-1185">Reference proteome</keyword>
<keyword evidence="4" id="KW-0378">Hydrolase</keyword>
<reference evidence="4" key="1">
    <citation type="journal article" date="2021" name="Viruses">
        <title>Identification and Full Characterisation of Two Novel Crustacean Infecting Members of the Family Nudiviridae Provides Support for Two Subfamilies.</title>
        <authorList>
            <person name="Bateman K.S."/>
            <person name="Kerr R."/>
            <person name="Stentiford G.D."/>
            <person name="Bean T.P."/>
            <person name="Hooper C."/>
            <person name="Van Eynde B."/>
            <person name="Delbare D."/>
            <person name="Bojko J."/>
            <person name="Christiaens O."/>
            <person name="Taning C.N.T."/>
            <person name="Smagghe G."/>
            <person name="van Oers M.M."/>
            <person name="van Aerle R."/>
        </authorList>
    </citation>
    <scope>NUCLEOTIDE SEQUENCE</scope>
    <source>
        <strain evidence="4">AN1</strain>
    </source>
</reference>
<sequence length="1293" mass="148845">MALESSTLQNKKKWQEIITPLLNSINSHTEPAHKKQKTIHIKSDYSVTYKNCDQFVQNLCTSVKVNSYDDTYQLRNNQTNIPNTIPHNSQITIGMLAKHFKQGGHPLGLYLPSSYKVNLMLDLDCKKCKTNEEHQPISMTYVYDLYDEISTIISQILDCDSVPNGVVFKKSNACNLHIYYNYTVSLILYQTIRHRIISELDINYLEYYTLDDITILDLPYSTKDGINIYEPVAHHTNKDYLNFNVSPAKMYFDVPVNVQSTPELSLEIELGSFKRKKQIIPYNEWSDDEVTLYYLTTPITPKIIRTDATNNIVKNLKLSNTTLDNPSYLLLSMYINNSPLLTDTIIADDAILSNIEDTPYNKTVQTSILQLCEKIATITYCEKSMENNQDIRLSYLLRFVTFDNCNYCFYSIMSIIRYIENKVQYTYPRADFNLHKVAVLDILQATVGKNYTSVNLQILLHTIDCIRNFNISTKLCAVFDNPQEWFGELTKLIHIDGRSPLDYIKQNVGIYNTAEEVVNLLCNYCSLICPLLHQQMDSKIYFIYANGLYLELKESDLIGHNILRVEGAHSKMRSLISDLVNSGQIDSTLIDKLGVGLYKTAWLQYIEKLSIKKPTFNMYSYFIATTQGIFNTIVGIYMKPISLIYMTTEKVYCTTPLNNTKRLEFHVRNNLLLSNYDSYKTLMNLVTIHQRQLFHLSVVVPGLLTLDNHIIQPNEEVQILTMLEEAILNCNNTNDMRALYYTLPLFVKYRIDLDVTIYIMRLLKTMYHEEHTYGITSILRVNAVAGDGGFRKIRDFNYTEETFTNTTTFVTELMMCYGKDIHLKHFVLALYLQIIDIAKDTHQFRIFAQNESPPTYPPMATVDNFLIHPFNYELYSTEHRANFIRALKIILPAEVFNICNDGCINIFMAYSKMFKYDPIVFKDFFNNLSMIYNPSNERKKLMLLIGSPGCGKTTLQNVLTAMHHTSHFNVTSIMQGNVASSSPSPDMVQIYGAYLFNIIEMHMISSHVLKALTGGDIIHKRNLYQNEFKQLKPLAFVIAAANDIPFVRMADEAIRTRLAPFIMDVAFIDSMDAYEDNPLLMAINKVILRPESFNTDTMGVDMSNLLYSRYCLDRNTSGLSIPVVQPENRMSNTLIMDILCKNNYIYELMKQSNIIFGRQRYIATSTLEEVMEVAITNYNHTHSSKGKALVTWSSIQRIMKTLFLEYLTSTGEGFNGFGLATNDSNHQHNLGDVLNILVPDIGNTVKDVTIKKHLNAKFNMSQQQINKTLQELILKHSPQYNRQFKLFQNLKIE</sequence>
<dbReference type="EMBL" id="MZ311577">
    <property type="protein sequence ID" value="UBZ25578.1"/>
    <property type="molecule type" value="Genomic_DNA"/>
</dbReference>
<dbReference type="InterPro" id="IPR014015">
    <property type="entry name" value="Helicase_SF3_DNA-vir"/>
</dbReference>
<dbReference type="InterPro" id="IPR027417">
    <property type="entry name" value="P-loop_NTPase"/>
</dbReference>
<dbReference type="SUPFAM" id="SSF52540">
    <property type="entry name" value="P-loop containing nucleoside triphosphate hydrolases"/>
    <property type="match status" value="1"/>
</dbReference>
<protein>
    <submittedName>
        <fullName evidence="4">Helicase</fullName>
    </submittedName>
</protein>
<keyword evidence="4" id="KW-0347">Helicase</keyword>
<evidence type="ECO:0000259" key="3">
    <source>
        <dbReference type="PROSITE" id="PS51206"/>
    </source>
</evidence>
<gene>
    <name evidence="4" type="ORF">CcNV_093</name>
</gene>
<keyword evidence="2" id="KW-0067">ATP-binding</keyword>
<evidence type="ECO:0000313" key="4">
    <source>
        <dbReference type="EMBL" id="UBZ25578.1"/>
    </source>
</evidence>
<dbReference type="Proteomes" id="UP000831195">
    <property type="component" value="Segment"/>
</dbReference>
<feature type="domain" description="SF3 helicase" evidence="3">
    <location>
        <begin position="905"/>
        <end position="1080"/>
    </location>
</feature>
<dbReference type="Gene3D" id="3.40.50.300">
    <property type="entry name" value="P-loop containing nucleotide triphosphate hydrolases"/>
    <property type="match status" value="1"/>
</dbReference>
<dbReference type="PROSITE" id="PS51206">
    <property type="entry name" value="SF3_HELICASE_1"/>
    <property type="match status" value="1"/>
</dbReference>
<evidence type="ECO:0000313" key="5">
    <source>
        <dbReference type="Proteomes" id="UP000831195"/>
    </source>
</evidence>
<proteinExistence type="predicted"/>
<keyword evidence="1" id="KW-0547">Nucleotide-binding</keyword>
<evidence type="ECO:0000256" key="1">
    <source>
        <dbReference type="ARBA" id="ARBA00022741"/>
    </source>
</evidence>
<organism evidence="4 5">
    <name type="scientific">Crangon crangon nudivirus</name>
    <dbReference type="NCBI Taxonomy" id="2880838"/>
    <lineage>
        <taxon>Viruses</taxon>
        <taxon>Viruses incertae sedis</taxon>
        <taxon>Naldaviricetes</taxon>
        <taxon>Lefavirales</taxon>
        <taxon>Nudiviridae</taxon>
        <taxon>Gammanudivirus</taxon>
        <taxon>Gammanudivirus cracrangonis</taxon>
    </lineage>
</organism>
<dbReference type="GO" id="GO:0005524">
    <property type="term" value="F:ATP binding"/>
    <property type="evidence" value="ECO:0007669"/>
    <property type="project" value="UniProtKB-KW"/>
</dbReference>
<accession>A0AAE8Y158</accession>